<keyword evidence="1" id="KW-1133">Transmembrane helix</keyword>
<dbReference type="AlphaFoldDB" id="A0A9P6LV16"/>
<feature type="transmembrane region" description="Helical" evidence="1">
    <location>
        <begin position="66"/>
        <end position="89"/>
    </location>
</feature>
<evidence type="ECO:0000313" key="2">
    <source>
        <dbReference type="EMBL" id="KAF9945665.1"/>
    </source>
</evidence>
<dbReference type="OrthoDB" id="2448606at2759"/>
<proteinExistence type="predicted"/>
<dbReference type="EMBL" id="JAAAHW010007945">
    <property type="protein sequence ID" value="KAF9945665.1"/>
    <property type="molecule type" value="Genomic_DNA"/>
</dbReference>
<feature type="non-terminal residue" evidence="2">
    <location>
        <position position="311"/>
    </location>
</feature>
<dbReference type="Proteomes" id="UP000749646">
    <property type="component" value="Unassembled WGS sequence"/>
</dbReference>
<organism evidence="2 3">
    <name type="scientific">Modicella reniformis</name>
    <dbReference type="NCBI Taxonomy" id="1440133"/>
    <lineage>
        <taxon>Eukaryota</taxon>
        <taxon>Fungi</taxon>
        <taxon>Fungi incertae sedis</taxon>
        <taxon>Mucoromycota</taxon>
        <taxon>Mortierellomycotina</taxon>
        <taxon>Mortierellomycetes</taxon>
        <taxon>Mortierellales</taxon>
        <taxon>Mortierellaceae</taxon>
        <taxon>Modicella</taxon>
    </lineage>
</organism>
<name>A0A9P6LV16_9FUNG</name>
<evidence type="ECO:0000256" key="1">
    <source>
        <dbReference type="SAM" id="Phobius"/>
    </source>
</evidence>
<protein>
    <submittedName>
        <fullName evidence="2">Uncharacterized protein</fullName>
    </submittedName>
</protein>
<evidence type="ECO:0000313" key="3">
    <source>
        <dbReference type="Proteomes" id="UP000749646"/>
    </source>
</evidence>
<accession>A0A9P6LV16</accession>
<sequence>STDADALVDSGEVEEFISKIKFTKHRECDTWTVESECVACLVEKYQEKAIDALRRRELKKSEPADVMVLAGIFAPFNATPLMVQVFGALRLKEIKRSFAVDLDPDMPEFHDSVVIRAIRLRMNDQVDQALDALCAVTDRKLRNLLEQFLINLPKVEDPPSAEDTLVNNFVSPILRAFLQRTEDNIVAHFPNTESSTQKKQGVPPDRPDFKLCIGKREIAFGEITGHQQKADKSKNGYDLWRLARFGKSVLDEGASMVPLVQIIYEQGTIYRLVVRIRGIMVLAKVGVFTVPMHMNAIGAFQASMPVLEWLR</sequence>
<keyword evidence="3" id="KW-1185">Reference proteome</keyword>
<keyword evidence="1" id="KW-0812">Transmembrane</keyword>
<comment type="caution">
    <text evidence="2">The sequence shown here is derived from an EMBL/GenBank/DDBJ whole genome shotgun (WGS) entry which is preliminary data.</text>
</comment>
<reference evidence="2" key="1">
    <citation type="journal article" date="2020" name="Fungal Divers.">
        <title>Resolving the Mortierellaceae phylogeny through synthesis of multi-gene phylogenetics and phylogenomics.</title>
        <authorList>
            <person name="Vandepol N."/>
            <person name="Liber J."/>
            <person name="Desiro A."/>
            <person name="Na H."/>
            <person name="Kennedy M."/>
            <person name="Barry K."/>
            <person name="Grigoriev I.V."/>
            <person name="Miller A.N."/>
            <person name="O'Donnell K."/>
            <person name="Stajich J.E."/>
            <person name="Bonito G."/>
        </authorList>
    </citation>
    <scope>NUCLEOTIDE SEQUENCE</scope>
    <source>
        <strain evidence="2">MES-2147</strain>
    </source>
</reference>
<feature type="non-terminal residue" evidence="2">
    <location>
        <position position="1"/>
    </location>
</feature>
<keyword evidence="1" id="KW-0472">Membrane</keyword>
<gene>
    <name evidence="2" type="ORF">BGZ65_010503</name>
</gene>